<evidence type="ECO:0000313" key="3">
    <source>
        <dbReference type="EMBL" id="KAK1650629.1"/>
    </source>
</evidence>
<feature type="compositionally biased region" description="Basic and acidic residues" evidence="1">
    <location>
        <begin position="73"/>
        <end position="86"/>
    </location>
</feature>
<reference evidence="3" key="1">
    <citation type="submission" date="2023-07" db="EMBL/GenBank/DDBJ databases">
        <title>A chromosome-level genome assembly of Lolium multiflorum.</title>
        <authorList>
            <person name="Chen Y."/>
            <person name="Copetti D."/>
            <person name="Kolliker R."/>
            <person name="Studer B."/>
        </authorList>
    </citation>
    <scope>NUCLEOTIDE SEQUENCE</scope>
    <source>
        <strain evidence="3">02402/16</strain>
        <tissue evidence="3">Leaf</tissue>
    </source>
</reference>
<dbReference type="PANTHER" id="PTHR45786:SF75">
    <property type="entry name" value="ATP-DEPENDENT DNA HELICASE"/>
    <property type="match status" value="1"/>
</dbReference>
<feature type="domain" description="Helitron helicase-like" evidence="2">
    <location>
        <begin position="258"/>
        <end position="365"/>
    </location>
</feature>
<evidence type="ECO:0000256" key="1">
    <source>
        <dbReference type="SAM" id="MobiDB-lite"/>
    </source>
</evidence>
<feature type="region of interest" description="Disordered" evidence="1">
    <location>
        <begin position="20"/>
        <end position="86"/>
    </location>
</feature>
<dbReference type="InterPro" id="IPR025476">
    <property type="entry name" value="Helitron_helicase-like"/>
</dbReference>
<dbReference type="Pfam" id="PF14214">
    <property type="entry name" value="Helitron_like_N"/>
    <property type="match status" value="1"/>
</dbReference>
<dbReference type="Proteomes" id="UP001231189">
    <property type="component" value="Unassembled WGS sequence"/>
</dbReference>
<comment type="caution">
    <text evidence="3">The sequence shown here is derived from an EMBL/GenBank/DDBJ whole genome shotgun (WGS) entry which is preliminary data.</text>
</comment>
<name>A0AAD8WDY5_LOLMU</name>
<feature type="compositionally biased region" description="Polar residues" evidence="1">
    <location>
        <begin position="38"/>
        <end position="68"/>
    </location>
</feature>
<gene>
    <name evidence="3" type="ORF">QYE76_068434</name>
</gene>
<accession>A0AAD8WDY5</accession>
<proteinExistence type="predicted"/>
<feature type="region of interest" description="Disordered" evidence="1">
    <location>
        <begin position="220"/>
        <end position="247"/>
    </location>
</feature>
<feature type="compositionally biased region" description="Basic and acidic residues" evidence="1">
    <location>
        <begin position="20"/>
        <end position="37"/>
    </location>
</feature>
<feature type="compositionally biased region" description="Acidic residues" evidence="1">
    <location>
        <begin position="227"/>
        <end position="244"/>
    </location>
</feature>
<dbReference type="AlphaFoldDB" id="A0AAD8WDY5"/>
<evidence type="ECO:0000259" key="2">
    <source>
        <dbReference type="Pfam" id="PF14214"/>
    </source>
</evidence>
<sequence length="403" mass="46194">MCVTDSKELKRQRNNEYYARNKEEILKRRRQSRENKKTSATLLNHEQNGPQTPMTDINGQENETQTPLSIAIDPKDRRRQRDRERNDAYQVHNIGGRMRAIADMPPGHEMQTISTILKCIAQDCSGTVQHGEGADHEPDEEPRIFTPEGTEPYIGSNQPTNAPANCRIQEMDATLDADCLGTMQQEEAAFHEPDEEARIFTEQDDDFIREEQFVNFAPHEAHATDLPSDDNEDNPDEEFEDNEENATKSRKFVSAREYYCFKLQVRKKLFNIILFGGRLFQQWAVDMYIKIETMRLDWYSKPANQKVIRADLYQGLVDTVVAGESRGDRIGKRIVLPRTFPGGDRDMQRRFLDAMAIVQRWGKPVSMLSLSASSGSSATRFNEEGRVEEGSSRRWWGGRGVPG</sequence>
<protein>
    <recommendedName>
        <fullName evidence="2">Helitron helicase-like domain-containing protein</fullName>
    </recommendedName>
</protein>
<evidence type="ECO:0000313" key="4">
    <source>
        <dbReference type="Proteomes" id="UP001231189"/>
    </source>
</evidence>
<dbReference type="PANTHER" id="PTHR45786">
    <property type="entry name" value="DNA BINDING PROTEIN-LIKE"/>
    <property type="match status" value="1"/>
</dbReference>
<dbReference type="EMBL" id="JAUUTY010000004">
    <property type="protein sequence ID" value="KAK1650629.1"/>
    <property type="molecule type" value="Genomic_DNA"/>
</dbReference>
<keyword evidence="4" id="KW-1185">Reference proteome</keyword>
<organism evidence="3 4">
    <name type="scientific">Lolium multiflorum</name>
    <name type="common">Italian ryegrass</name>
    <name type="synonym">Lolium perenne subsp. multiflorum</name>
    <dbReference type="NCBI Taxonomy" id="4521"/>
    <lineage>
        <taxon>Eukaryota</taxon>
        <taxon>Viridiplantae</taxon>
        <taxon>Streptophyta</taxon>
        <taxon>Embryophyta</taxon>
        <taxon>Tracheophyta</taxon>
        <taxon>Spermatophyta</taxon>
        <taxon>Magnoliopsida</taxon>
        <taxon>Liliopsida</taxon>
        <taxon>Poales</taxon>
        <taxon>Poaceae</taxon>
        <taxon>BOP clade</taxon>
        <taxon>Pooideae</taxon>
        <taxon>Poodae</taxon>
        <taxon>Poeae</taxon>
        <taxon>Poeae Chloroplast Group 2 (Poeae type)</taxon>
        <taxon>Loliodinae</taxon>
        <taxon>Loliinae</taxon>
        <taxon>Lolium</taxon>
    </lineage>
</organism>